<organism evidence="3 4">
    <name type="scientific">Rhizoclosmatium globosum</name>
    <dbReference type="NCBI Taxonomy" id="329046"/>
    <lineage>
        <taxon>Eukaryota</taxon>
        <taxon>Fungi</taxon>
        <taxon>Fungi incertae sedis</taxon>
        <taxon>Chytridiomycota</taxon>
        <taxon>Chytridiomycota incertae sedis</taxon>
        <taxon>Chytridiomycetes</taxon>
        <taxon>Chytridiales</taxon>
        <taxon>Chytriomycetaceae</taxon>
        <taxon>Rhizoclosmatium</taxon>
    </lineage>
</organism>
<dbReference type="AlphaFoldDB" id="A0A1Y2CK98"/>
<reference evidence="3 4" key="1">
    <citation type="submission" date="2016-07" db="EMBL/GenBank/DDBJ databases">
        <title>Pervasive Adenine N6-methylation of Active Genes in Fungi.</title>
        <authorList>
            <consortium name="DOE Joint Genome Institute"/>
            <person name="Mondo S.J."/>
            <person name="Dannebaum R.O."/>
            <person name="Kuo R.C."/>
            <person name="Labutti K."/>
            <person name="Haridas S."/>
            <person name="Kuo A."/>
            <person name="Salamov A."/>
            <person name="Ahrendt S.R."/>
            <person name="Lipzen A."/>
            <person name="Sullivan W."/>
            <person name="Andreopoulos W.B."/>
            <person name="Clum A."/>
            <person name="Lindquist E."/>
            <person name="Daum C."/>
            <person name="Ramamoorthy G.K."/>
            <person name="Gryganskyi A."/>
            <person name="Culley D."/>
            <person name="Magnuson J.K."/>
            <person name="James T.Y."/>
            <person name="O'Malley M.A."/>
            <person name="Stajich J.E."/>
            <person name="Spatafora J.W."/>
            <person name="Visel A."/>
            <person name="Grigoriev I.V."/>
        </authorList>
    </citation>
    <scope>NUCLEOTIDE SEQUENCE [LARGE SCALE GENOMIC DNA]</scope>
    <source>
        <strain evidence="3 4">JEL800</strain>
    </source>
</reference>
<accession>A0A1Y2CK98</accession>
<comment type="caution">
    <text evidence="3">The sequence shown here is derived from an EMBL/GenBank/DDBJ whole genome shotgun (WGS) entry which is preliminary data.</text>
</comment>
<keyword evidence="4" id="KW-1185">Reference proteome</keyword>
<keyword evidence="2" id="KW-0472">Membrane</keyword>
<feature type="transmembrane region" description="Helical" evidence="2">
    <location>
        <begin position="36"/>
        <end position="62"/>
    </location>
</feature>
<sequence length="351" mass="39673">MSSLISSHSLTTRRVVLAETKRSLEFRPNITYQDKAAVISTAVFATLSLIEAFAFTAFSIYIAHKKPNRDTSILKKACSKYNLLTLIMFLGTFVWFTCACYSISLFHNNLAAVVPQSIQTIAAATVETCFMHCLWAISKLIIRRSSSAYCFAVISTLVTYSPLIFYGQAIVYMIAGITKIPVMMTVNRIWTAIGAFAASFFCIYLMIMFTKYLMKQEKDLKESFQDQSDMQNNVLGDDAYKQQRKFKIIARHGIWASVFCVAAVTSFTLGLIEALADWVNIFQTLVYVWFDMSLLTLFLMKVRMDIRISKKSENSEKETGCEDQKVSEERKTAFAPSPISTRKVGRNSFVG</sequence>
<feature type="transmembrane region" description="Helical" evidence="2">
    <location>
        <begin position="253"/>
        <end position="272"/>
    </location>
</feature>
<feature type="transmembrane region" description="Helical" evidence="2">
    <location>
        <begin position="83"/>
        <end position="106"/>
    </location>
</feature>
<proteinExistence type="predicted"/>
<feature type="region of interest" description="Disordered" evidence="1">
    <location>
        <begin position="313"/>
        <end position="351"/>
    </location>
</feature>
<feature type="transmembrane region" description="Helical" evidence="2">
    <location>
        <begin position="278"/>
        <end position="300"/>
    </location>
</feature>
<feature type="compositionally biased region" description="Basic and acidic residues" evidence="1">
    <location>
        <begin position="313"/>
        <end position="332"/>
    </location>
</feature>
<keyword evidence="2" id="KW-0812">Transmembrane</keyword>
<dbReference type="EMBL" id="MCGO01000014">
    <property type="protein sequence ID" value="ORY47416.1"/>
    <property type="molecule type" value="Genomic_DNA"/>
</dbReference>
<protein>
    <submittedName>
        <fullName evidence="3">Uncharacterized protein</fullName>
    </submittedName>
</protein>
<keyword evidence="2" id="KW-1133">Transmembrane helix</keyword>
<feature type="transmembrane region" description="Helical" evidence="2">
    <location>
        <begin position="149"/>
        <end position="177"/>
    </location>
</feature>
<dbReference type="OrthoDB" id="10377268at2759"/>
<evidence type="ECO:0000313" key="3">
    <source>
        <dbReference type="EMBL" id="ORY47416.1"/>
    </source>
</evidence>
<dbReference type="Proteomes" id="UP000193642">
    <property type="component" value="Unassembled WGS sequence"/>
</dbReference>
<evidence type="ECO:0000256" key="2">
    <source>
        <dbReference type="SAM" id="Phobius"/>
    </source>
</evidence>
<name>A0A1Y2CK98_9FUNG</name>
<feature type="transmembrane region" description="Helical" evidence="2">
    <location>
        <begin position="189"/>
        <end position="209"/>
    </location>
</feature>
<gene>
    <name evidence="3" type="ORF">BCR33DRAFT_764423</name>
</gene>
<evidence type="ECO:0000313" key="4">
    <source>
        <dbReference type="Proteomes" id="UP000193642"/>
    </source>
</evidence>
<evidence type="ECO:0000256" key="1">
    <source>
        <dbReference type="SAM" id="MobiDB-lite"/>
    </source>
</evidence>
<feature type="transmembrane region" description="Helical" evidence="2">
    <location>
        <begin position="118"/>
        <end position="137"/>
    </location>
</feature>